<feature type="domain" description="ThuA-like" evidence="2">
    <location>
        <begin position="56"/>
        <end position="267"/>
    </location>
</feature>
<dbReference type="EMBL" id="BNJK01000001">
    <property type="protein sequence ID" value="GHO91315.1"/>
    <property type="molecule type" value="Genomic_DNA"/>
</dbReference>
<organism evidence="3 4">
    <name type="scientific">Reticulibacter mediterranei</name>
    <dbReference type="NCBI Taxonomy" id="2778369"/>
    <lineage>
        <taxon>Bacteria</taxon>
        <taxon>Bacillati</taxon>
        <taxon>Chloroflexota</taxon>
        <taxon>Ktedonobacteria</taxon>
        <taxon>Ktedonobacterales</taxon>
        <taxon>Reticulibacteraceae</taxon>
        <taxon>Reticulibacter</taxon>
    </lineage>
</organism>
<keyword evidence="1" id="KW-0472">Membrane</keyword>
<dbReference type="Gene3D" id="3.40.50.880">
    <property type="match status" value="1"/>
</dbReference>
<evidence type="ECO:0000256" key="1">
    <source>
        <dbReference type="SAM" id="Phobius"/>
    </source>
</evidence>
<dbReference type="InterPro" id="IPR029062">
    <property type="entry name" value="Class_I_gatase-like"/>
</dbReference>
<dbReference type="RefSeq" id="WP_220202215.1">
    <property type="nucleotide sequence ID" value="NZ_BNJK01000001.1"/>
</dbReference>
<evidence type="ECO:0000259" key="2">
    <source>
        <dbReference type="Pfam" id="PF06283"/>
    </source>
</evidence>
<dbReference type="AlphaFoldDB" id="A0A8J3N0J5"/>
<feature type="transmembrane region" description="Helical" evidence="1">
    <location>
        <begin position="6"/>
        <end position="26"/>
    </location>
</feature>
<dbReference type="SUPFAM" id="SSF52317">
    <property type="entry name" value="Class I glutamine amidotransferase-like"/>
    <property type="match status" value="1"/>
</dbReference>
<dbReference type="PANTHER" id="PTHR40469">
    <property type="entry name" value="SECRETED GLYCOSYL HYDROLASE"/>
    <property type="match status" value="1"/>
</dbReference>
<protein>
    <recommendedName>
        <fullName evidence="2">ThuA-like domain-containing protein</fullName>
    </recommendedName>
</protein>
<sequence length="272" mass="30132">MSKKSWVLVFVSVLALSVIVVSFLGYRFRSERLTAEAQSGCKGQPGTVRGKDCSVRILVFSKTGAFRHASIPDGIAALRKLAAEKAVTADFSEDAALFTDANLARYNAVVFLLTSGEILNDEQQAAFERYIRAGGGYAGVHSATDTEYKWAWYGKLVGAYFRNHPHTQSATVDVIDHHHPSTSTLPEHWTRTDEWYNFATNPRDSVHVLMTVDEKTYQGGNMGAFHPIAWYHQYDGGRAWYTALGHTSESYKDPLFLQHLWGGVMYAAGAAA</sequence>
<name>A0A8J3N0J5_9CHLR</name>
<dbReference type="Pfam" id="PF06283">
    <property type="entry name" value="ThuA"/>
    <property type="match status" value="1"/>
</dbReference>
<dbReference type="InterPro" id="IPR029010">
    <property type="entry name" value="ThuA-like"/>
</dbReference>
<dbReference type="PANTHER" id="PTHR40469:SF2">
    <property type="entry name" value="GALACTOSE-BINDING DOMAIN-LIKE SUPERFAMILY PROTEIN"/>
    <property type="match status" value="1"/>
</dbReference>
<keyword evidence="4" id="KW-1185">Reference proteome</keyword>
<keyword evidence="1" id="KW-1133">Transmembrane helix</keyword>
<keyword evidence="1" id="KW-0812">Transmembrane</keyword>
<gene>
    <name evidence="3" type="ORF">KSF_013630</name>
</gene>
<dbReference type="Proteomes" id="UP000597444">
    <property type="component" value="Unassembled WGS sequence"/>
</dbReference>
<reference evidence="3" key="1">
    <citation type="submission" date="2020-10" db="EMBL/GenBank/DDBJ databases">
        <title>Taxonomic study of unclassified bacteria belonging to the class Ktedonobacteria.</title>
        <authorList>
            <person name="Yabe S."/>
            <person name="Wang C.M."/>
            <person name="Zheng Y."/>
            <person name="Sakai Y."/>
            <person name="Cavaletti L."/>
            <person name="Monciardini P."/>
            <person name="Donadio S."/>
        </authorList>
    </citation>
    <scope>NUCLEOTIDE SEQUENCE</scope>
    <source>
        <strain evidence="3">ID150040</strain>
    </source>
</reference>
<evidence type="ECO:0000313" key="4">
    <source>
        <dbReference type="Proteomes" id="UP000597444"/>
    </source>
</evidence>
<evidence type="ECO:0000313" key="3">
    <source>
        <dbReference type="EMBL" id="GHO91315.1"/>
    </source>
</evidence>
<comment type="caution">
    <text evidence="3">The sequence shown here is derived from an EMBL/GenBank/DDBJ whole genome shotgun (WGS) entry which is preliminary data.</text>
</comment>
<accession>A0A8J3N0J5</accession>
<proteinExistence type="predicted"/>